<dbReference type="FunFam" id="3.40.630.40:FF:000001">
    <property type="entry name" value="N-acetylmuramoyl-L-alanine amidase"/>
    <property type="match status" value="1"/>
</dbReference>
<evidence type="ECO:0000256" key="9">
    <source>
        <dbReference type="ARBA" id="ARBA00074581"/>
    </source>
</evidence>
<gene>
    <name evidence="12" type="ORF">HPTL_0327</name>
</gene>
<dbReference type="Pfam" id="PF11741">
    <property type="entry name" value="AMIN"/>
    <property type="match status" value="1"/>
</dbReference>
<dbReference type="Gene3D" id="3.40.630.40">
    <property type="entry name" value="Zn-dependent exopeptidases"/>
    <property type="match status" value="1"/>
</dbReference>
<dbReference type="CDD" id="cd02696">
    <property type="entry name" value="MurNAc-LAA"/>
    <property type="match status" value="1"/>
</dbReference>
<evidence type="ECO:0000256" key="5">
    <source>
        <dbReference type="ARBA" id="ARBA00022729"/>
    </source>
</evidence>
<dbReference type="EC" id="3.5.1.28" evidence="4"/>
<evidence type="ECO:0000256" key="6">
    <source>
        <dbReference type="ARBA" id="ARBA00022764"/>
    </source>
</evidence>
<evidence type="ECO:0000259" key="11">
    <source>
        <dbReference type="SMART" id="SM00646"/>
    </source>
</evidence>
<dbReference type="InterPro" id="IPR021731">
    <property type="entry name" value="AMIN_dom"/>
</dbReference>
<dbReference type="GO" id="GO:0009253">
    <property type="term" value="P:peptidoglycan catabolic process"/>
    <property type="evidence" value="ECO:0007669"/>
    <property type="project" value="InterPro"/>
</dbReference>
<sequence>MSRVQAARRAFLSRATLLAAFTWLPTRLIAASPPRIVAVRAWPAEEYTRVTLEASAALEHEAFLLENPLRLVIDLKGVVVQTILRALAEHIAPDDPYIAAVRVGQFTPETTRIVFDLKQAVVPQIFLLDPIDPYQYRLVIDLYPEKPQDPVARLLAELDKRQRTESDTPVLSETPPRRPAETQANRATNPRKPQPKPPEQDAPYVIVLDPGHGGEDPGAIGRHGTREKDVVLAVARRAKKRFDDDPKTRAVLTRSGDYFIALGERVNRARRAQADLFVSIHADAFVRPDVAGSSVYALSDRGASSTAAKWLAQKENQSDLIGGVQLAARSDHVAATLLDLSITATRTDSLRLAQAVLAELARVSPPHRPEVETANFAVLRNPDVPSVLVELAFISNPTEERRLKSADYQEQLAEAIYRGVKRYLERHAPRPRALMLAAKSRDPAS</sequence>
<organism evidence="12 13">
    <name type="scientific">Hydrogenophilus thermoluteolus</name>
    <name type="common">Pseudomonas hydrogenothermophila</name>
    <dbReference type="NCBI Taxonomy" id="297"/>
    <lineage>
        <taxon>Bacteria</taxon>
        <taxon>Pseudomonadati</taxon>
        <taxon>Pseudomonadota</taxon>
        <taxon>Hydrogenophilia</taxon>
        <taxon>Hydrogenophilales</taxon>
        <taxon>Hydrogenophilaceae</taxon>
        <taxon>Hydrogenophilus</taxon>
    </lineage>
</organism>
<keyword evidence="13" id="KW-1185">Reference proteome</keyword>
<dbReference type="GO" id="GO:0071555">
    <property type="term" value="P:cell wall organization"/>
    <property type="evidence" value="ECO:0007669"/>
    <property type="project" value="UniProtKB-KW"/>
</dbReference>
<evidence type="ECO:0000256" key="2">
    <source>
        <dbReference type="ARBA" id="ARBA00004418"/>
    </source>
</evidence>
<comment type="similarity">
    <text evidence="3">Belongs to the N-acetylmuramoyl-L-alanine amidase 3 family.</text>
</comment>
<keyword evidence="5" id="KW-0732">Signal</keyword>
<reference evidence="12 13" key="1">
    <citation type="submission" date="2018-04" db="EMBL/GenBank/DDBJ databases">
        <title>Complete genome sequence of Hydrogenophilus thermoluteolus TH-1.</title>
        <authorList>
            <person name="Arai H."/>
        </authorList>
    </citation>
    <scope>NUCLEOTIDE SEQUENCE [LARGE SCALE GENOMIC DNA]</scope>
    <source>
        <strain evidence="12 13">TH-1</strain>
    </source>
</reference>
<dbReference type="InterPro" id="IPR002508">
    <property type="entry name" value="MurNAc-LAA_cat"/>
</dbReference>
<dbReference type="EMBL" id="AP018558">
    <property type="protein sequence ID" value="BBD76595.1"/>
    <property type="molecule type" value="Genomic_DNA"/>
</dbReference>
<keyword evidence="8" id="KW-0961">Cell wall biogenesis/degradation</keyword>
<name>A0A2Z6DW05_HYDTE</name>
<dbReference type="GO" id="GO:0030288">
    <property type="term" value="C:outer membrane-bounded periplasmic space"/>
    <property type="evidence" value="ECO:0007669"/>
    <property type="project" value="TreeGrafter"/>
</dbReference>
<protein>
    <recommendedName>
        <fullName evidence="9">N-acetylmuramoyl-L-alanine amidase AmiC</fullName>
        <ecNumber evidence="4">3.5.1.28</ecNumber>
    </recommendedName>
</protein>
<evidence type="ECO:0000256" key="1">
    <source>
        <dbReference type="ARBA" id="ARBA00001561"/>
    </source>
</evidence>
<dbReference type="SUPFAM" id="SSF53187">
    <property type="entry name" value="Zn-dependent exopeptidases"/>
    <property type="match status" value="1"/>
</dbReference>
<evidence type="ECO:0000256" key="7">
    <source>
        <dbReference type="ARBA" id="ARBA00022801"/>
    </source>
</evidence>
<evidence type="ECO:0000313" key="13">
    <source>
        <dbReference type="Proteomes" id="UP000262004"/>
    </source>
</evidence>
<dbReference type="PANTHER" id="PTHR30404">
    <property type="entry name" value="N-ACETYLMURAMOYL-L-ALANINE AMIDASE"/>
    <property type="match status" value="1"/>
</dbReference>
<dbReference type="KEGG" id="htl:HPTL_0327"/>
<keyword evidence="6" id="KW-0574">Periplasm</keyword>
<comment type="catalytic activity">
    <reaction evidence="1">
        <text>Hydrolyzes the link between N-acetylmuramoyl residues and L-amino acid residues in certain cell-wall glycopeptides.</text>
        <dbReference type="EC" id="3.5.1.28"/>
    </reaction>
</comment>
<dbReference type="GO" id="GO:0008745">
    <property type="term" value="F:N-acetylmuramoyl-L-alanine amidase activity"/>
    <property type="evidence" value="ECO:0007669"/>
    <property type="project" value="UniProtKB-EC"/>
</dbReference>
<dbReference type="Proteomes" id="UP000262004">
    <property type="component" value="Chromosome"/>
</dbReference>
<evidence type="ECO:0000313" key="12">
    <source>
        <dbReference type="EMBL" id="BBD76595.1"/>
    </source>
</evidence>
<feature type="region of interest" description="Disordered" evidence="10">
    <location>
        <begin position="162"/>
        <end position="204"/>
    </location>
</feature>
<keyword evidence="7" id="KW-0378">Hydrolase</keyword>
<dbReference type="InterPro" id="IPR050695">
    <property type="entry name" value="N-acetylmuramoyl_amidase_3"/>
</dbReference>
<evidence type="ECO:0000256" key="3">
    <source>
        <dbReference type="ARBA" id="ARBA00010860"/>
    </source>
</evidence>
<evidence type="ECO:0000256" key="10">
    <source>
        <dbReference type="SAM" id="MobiDB-lite"/>
    </source>
</evidence>
<feature type="domain" description="MurNAc-LAA" evidence="11">
    <location>
        <begin position="266"/>
        <end position="421"/>
    </location>
</feature>
<proteinExistence type="inferred from homology"/>
<comment type="subcellular location">
    <subcellularLocation>
        <location evidence="2">Periplasm</location>
    </subcellularLocation>
</comment>
<dbReference type="AlphaFoldDB" id="A0A2Z6DW05"/>
<accession>A0A2Z6DW05</accession>
<evidence type="ECO:0000256" key="8">
    <source>
        <dbReference type="ARBA" id="ARBA00023316"/>
    </source>
</evidence>
<dbReference type="Pfam" id="PF01520">
    <property type="entry name" value="Amidase_3"/>
    <property type="match status" value="1"/>
</dbReference>
<evidence type="ECO:0000256" key="4">
    <source>
        <dbReference type="ARBA" id="ARBA00011901"/>
    </source>
</evidence>
<dbReference type="PANTHER" id="PTHR30404:SF0">
    <property type="entry name" value="N-ACETYLMURAMOYL-L-ALANINE AMIDASE AMIC"/>
    <property type="match status" value="1"/>
</dbReference>
<dbReference type="Gene3D" id="2.60.40.3500">
    <property type="match status" value="1"/>
</dbReference>
<dbReference type="SMART" id="SM00646">
    <property type="entry name" value="Ami_3"/>
    <property type="match status" value="1"/>
</dbReference>